<feature type="domain" description="Replication initiator A N-terminal" evidence="2">
    <location>
        <begin position="18"/>
        <end position="94"/>
    </location>
</feature>
<feature type="compositionally biased region" description="Basic and acidic residues" evidence="1">
    <location>
        <begin position="144"/>
        <end position="154"/>
    </location>
</feature>
<gene>
    <name evidence="4" type="ORF">EUS_18480</name>
</gene>
<dbReference type="Proteomes" id="UP000008803">
    <property type="component" value="Chromosome"/>
</dbReference>
<dbReference type="AlphaFoldDB" id="D4JUZ6"/>
<evidence type="ECO:0000259" key="3">
    <source>
        <dbReference type="Pfam" id="PF19481"/>
    </source>
</evidence>
<dbReference type="KEGG" id="esu:EUS_18480"/>
<evidence type="ECO:0000313" key="4">
    <source>
        <dbReference type="EMBL" id="CBK96915.1"/>
    </source>
</evidence>
<dbReference type="InterPro" id="IPR046059">
    <property type="entry name" value="DUF6017"/>
</dbReference>
<organism evidence="4 5">
    <name type="scientific">[Eubacterium] siraeum 70/3</name>
    <dbReference type="NCBI Taxonomy" id="657319"/>
    <lineage>
        <taxon>Bacteria</taxon>
        <taxon>Bacillati</taxon>
        <taxon>Bacillota</taxon>
        <taxon>Clostridia</taxon>
        <taxon>Eubacteriales</taxon>
        <taxon>Oscillospiraceae</taxon>
        <taxon>Oscillospiraceae incertae sedis</taxon>
    </lineage>
</organism>
<accession>D4JUZ6</accession>
<evidence type="ECO:0000259" key="2">
    <source>
        <dbReference type="Pfam" id="PF06970"/>
    </source>
</evidence>
<sequence>MPKTEFDYYYGVEAEQFTFVRVPKVLFTDKEHFGGLSNEAKLLYGLLLERMSLSRKNNWIDKHNRVYIIFLPVEEIEESLDVGHEKALNLLKELDDQSGIGLVKKKCRGLGLPSILYVKNFIVKGEQNTDRVPTSRSTENEFQEFGKTDFKKSENQTSENPKNRLLEVRKSDSNNIDINNTDMSYTYDQSIDRSQAGIQNFSPGADGLIDAIERSTVEEKVKKQIDYDCLISHPDSSVVQMAEEIKDLMVDVLYGERSVVSEGKRVSEETAKAAYRKITFDHVQYVMKSLVSYSDKISRIDRFLTASLFNSVYTLKNSTFAGFEYDCV</sequence>
<reference evidence="4 5" key="2">
    <citation type="submission" date="2010-03" db="EMBL/GenBank/DDBJ databases">
        <authorList>
            <person name="Pajon A."/>
        </authorList>
    </citation>
    <scope>NUCLEOTIDE SEQUENCE [LARGE SCALE GENOMIC DNA]</scope>
    <source>
        <strain evidence="4 5">70/3</strain>
    </source>
</reference>
<proteinExistence type="predicted"/>
<evidence type="ECO:0000256" key="1">
    <source>
        <dbReference type="SAM" id="MobiDB-lite"/>
    </source>
</evidence>
<protein>
    <submittedName>
        <fullName evidence="4">Replication initiator protein A (RepA) N-terminus</fullName>
    </submittedName>
</protein>
<dbReference type="Pfam" id="PF06970">
    <property type="entry name" value="RepA_N"/>
    <property type="match status" value="1"/>
</dbReference>
<feature type="domain" description="DUF6017" evidence="3">
    <location>
        <begin position="216"/>
        <end position="318"/>
    </location>
</feature>
<dbReference type="InterPro" id="IPR010724">
    <property type="entry name" value="RepA_N"/>
</dbReference>
<feature type="region of interest" description="Disordered" evidence="1">
    <location>
        <begin position="128"/>
        <end position="164"/>
    </location>
</feature>
<reference evidence="4 5" key="1">
    <citation type="submission" date="2010-03" db="EMBL/GenBank/DDBJ databases">
        <title>The genome sequence of Eubacterium siraeum 70/3.</title>
        <authorList>
            <consortium name="metaHIT consortium -- http://www.metahit.eu/"/>
            <person name="Pajon A."/>
            <person name="Turner K."/>
            <person name="Parkhill J."/>
            <person name="Duncan S."/>
            <person name="Flint H."/>
        </authorList>
    </citation>
    <scope>NUCLEOTIDE SEQUENCE [LARGE SCALE GENOMIC DNA]</scope>
    <source>
        <strain evidence="4 5">70/3</strain>
    </source>
</reference>
<evidence type="ECO:0000313" key="5">
    <source>
        <dbReference type="Proteomes" id="UP000008803"/>
    </source>
</evidence>
<dbReference type="PATRIC" id="fig|657319.3.peg.2159"/>
<dbReference type="Pfam" id="PF19481">
    <property type="entry name" value="DUF6017"/>
    <property type="match status" value="1"/>
</dbReference>
<dbReference type="EMBL" id="FP929044">
    <property type="protein sequence ID" value="CBK96915.1"/>
    <property type="molecule type" value="Genomic_DNA"/>
</dbReference>
<dbReference type="HOGENOM" id="CLU_051810_1_0_9"/>
<dbReference type="BioCyc" id="ESIR657319:G136K-1568-MONOMER"/>
<name>D4JUZ6_9FIRM</name>